<dbReference type="EMBL" id="CP036402">
    <property type="protein sequence ID" value="QBI19710.1"/>
    <property type="molecule type" value="Genomic_DNA"/>
</dbReference>
<evidence type="ECO:0000256" key="9">
    <source>
        <dbReference type="RuleBase" id="RU361254"/>
    </source>
</evidence>
<keyword evidence="4 9" id="KW-0028">Amino-acid biosynthesis</keyword>
<dbReference type="AlphaFoldDB" id="A0A411YET2"/>
<dbReference type="RefSeq" id="WP_131154707.1">
    <property type="nucleotide sequence ID" value="NZ_CP036402.1"/>
</dbReference>
<dbReference type="NCBIfam" id="NF008865">
    <property type="entry name" value="PRK11898.1"/>
    <property type="match status" value="1"/>
</dbReference>
<evidence type="ECO:0000259" key="11">
    <source>
        <dbReference type="PROSITE" id="PS51171"/>
    </source>
</evidence>
<feature type="region of interest" description="Disordered" evidence="10">
    <location>
        <begin position="1"/>
        <end position="22"/>
    </location>
</feature>
<dbReference type="Pfam" id="PF00800">
    <property type="entry name" value="PDT"/>
    <property type="match status" value="1"/>
</dbReference>
<name>A0A411YET2_9ACTN</name>
<dbReference type="SUPFAM" id="SSF55021">
    <property type="entry name" value="ACT-like"/>
    <property type="match status" value="1"/>
</dbReference>
<evidence type="ECO:0000256" key="2">
    <source>
        <dbReference type="ARBA" id="ARBA00013147"/>
    </source>
</evidence>
<reference evidence="13 14" key="1">
    <citation type="submission" date="2019-01" db="EMBL/GenBank/DDBJ databases">
        <title>Egibacter rhizosphaerae EGI 80759T.</title>
        <authorList>
            <person name="Chen D.-D."/>
            <person name="Tian Y."/>
            <person name="Jiao J.-Y."/>
            <person name="Zhang X.-T."/>
            <person name="Zhang Y.-G."/>
            <person name="Zhang Y."/>
            <person name="Xiao M."/>
            <person name="Shu W.-S."/>
            <person name="Li W.-J."/>
        </authorList>
    </citation>
    <scope>NUCLEOTIDE SEQUENCE [LARGE SCALE GENOMIC DNA]</scope>
    <source>
        <strain evidence="13 14">EGI 80759</strain>
    </source>
</reference>
<dbReference type="Pfam" id="PF01842">
    <property type="entry name" value="ACT"/>
    <property type="match status" value="1"/>
</dbReference>
<dbReference type="OrthoDB" id="9802281at2"/>
<comment type="catalytic activity">
    <reaction evidence="8 9">
        <text>prephenate + H(+) = 3-phenylpyruvate + CO2 + H2O</text>
        <dbReference type="Rhea" id="RHEA:21648"/>
        <dbReference type="ChEBI" id="CHEBI:15377"/>
        <dbReference type="ChEBI" id="CHEBI:15378"/>
        <dbReference type="ChEBI" id="CHEBI:16526"/>
        <dbReference type="ChEBI" id="CHEBI:18005"/>
        <dbReference type="ChEBI" id="CHEBI:29934"/>
        <dbReference type="EC" id="4.2.1.51"/>
    </reaction>
</comment>
<dbReference type="InterPro" id="IPR018528">
    <property type="entry name" value="Preph_deHydtase_CS"/>
</dbReference>
<feature type="domain" description="Prephenate dehydratase" evidence="11">
    <location>
        <begin position="19"/>
        <end position="197"/>
    </location>
</feature>
<dbReference type="FunFam" id="3.30.70.260:FF:000012">
    <property type="entry name" value="Prephenate dehydratase"/>
    <property type="match status" value="1"/>
</dbReference>
<dbReference type="GO" id="GO:0009094">
    <property type="term" value="P:L-phenylalanine biosynthetic process"/>
    <property type="evidence" value="ECO:0007669"/>
    <property type="project" value="UniProtKB-UniPathway"/>
</dbReference>
<evidence type="ECO:0000256" key="8">
    <source>
        <dbReference type="ARBA" id="ARBA00047848"/>
    </source>
</evidence>
<dbReference type="KEGG" id="erz:ER308_09225"/>
<dbReference type="PROSITE" id="PS00857">
    <property type="entry name" value="PREPHENATE_DEHYDR_1"/>
    <property type="match status" value="1"/>
</dbReference>
<evidence type="ECO:0000313" key="14">
    <source>
        <dbReference type="Proteomes" id="UP000291469"/>
    </source>
</evidence>
<dbReference type="PANTHER" id="PTHR21022:SF19">
    <property type="entry name" value="PREPHENATE DEHYDRATASE-RELATED"/>
    <property type="match status" value="1"/>
</dbReference>
<keyword evidence="5 9" id="KW-0057">Aromatic amino acid biosynthesis</keyword>
<proteinExistence type="predicted"/>
<dbReference type="PROSITE" id="PS51671">
    <property type="entry name" value="ACT"/>
    <property type="match status" value="1"/>
</dbReference>
<evidence type="ECO:0000313" key="13">
    <source>
        <dbReference type="EMBL" id="QBI19710.1"/>
    </source>
</evidence>
<evidence type="ECO:0000256" key="4">
    <source>
        <dbReference type="ARBA" id="ARBA00022605"/>
    </source>
</evidence>
<feature type="compositionally biased region" description="Basic and acidic residues" evidence="10">
    <location>
        <begin position="1"/>
        <end position="16"/>
    </location>
</feature>
<organism evidence="13 14">
    <name type="scientific">Egibacter rhizosphaerae</name>
    <dbReference type="NCBI Taxonomy" id="1670831"/>
    <lineage>
        <taxon>Bacteria</taxon>
        <taxon>Bacillati</taxon>
        <taxon>Actinomycetota</taxon>
        <taxon>Nitriliruptoria</taxon>
        <taxon>Egibacterales</taxon>
        <taxon>Egibacteraceae</taxon>
        <taxon>Egibacter</taxon>
    </lineage>
</organism>
<evidence type="ECO:0000256" key="1">
    <source>
        <dbReference type="ARBA" id="ARBA00004741"/>
    </source>
</evidence>
<dbReference type="Gene3D" id="3.40.190.10">
    <property type="entry name" value="Periplasmic binding protein-like II"/>
    <property type="match status" value="2"/>
</dbReference>
<dbReference type="GO" id="GO:0005737">
    <property type="term" value="C:cytoplasm"/>
    <property type="evidence" value="ECO:0007669"/>
    <property type="project" value="TreeGrafter"/>
</dbReference>
<accession>A0A411YET2</accession>
<keyword evidence="7 9" id="KW-0456">Lyase</keyword>
<dbReference type="Gene3D" id="3.30.70.260">
    <property type="match status" value="1"/>
</dbReference>
<dbReference type="GO" id="GO:0004664">
    <property type="term" value="F:prephenate dehydratase activity"/>
    <property type="evidence" value="ECO:0007669"/>
    <property type="project" value="UniProtKB-UniRule"/>
</dbReference>
<sequence length="341" mass="36359">MTSTREPSRPREERPAGPRVAFLGPEGTFASEAARLAAPDAARDALSSIGEILDAVRAETADLGVVPLENSIEGSVNLTLDELAFGEPGAMIRGEVTLPVTMNLLTRPGSQLSDIKAVRSQPHALAQCREWLETHLPAAQHDASTSTAEAAREAAESDGAVAALGTQLAAELYGLGVLARDVHDYPGNTTRFVLLSRSMHPATGADKTSLVVFFGEDRPGLLLRILEEFALRGINLTKIESRPTKQQLGEYCIFIDCAGHVSDARVGEALRSVHRHVANLRVLGSYPRADAVRETPPVTDTETAYEDARQWYEGLLSQVGEARGGSIDGGFAGGAGERRDG</sequence>
<dbReference type="UniPathway" id="UPA00121">
    <property type="reaction ID" value="UER00345"/>
</dbReference>
<evidence type="ECO:0000259" key="12">
    <source>
        <dbReference type="PROSITE" id="PS51671"/>
    </source>
</evidence>
<dbReference type="PANTHER" id="PTHR21022">
    <property type="entry name" value="PREPHENATE DEHYDRATASE P PROTEIN"/>
    <property type="match status" value="1"/>
</dbReference>
<dbReference type="EC" id="4.2.1.51" evidence="2 9"/>
<dbReference type="Proteomes" id="UP000291469">
    <property type="component" value="Chromosome"/>
</dbReference>
<dbReference type="PROSITE" id="PS51171">
    <property type="entry name" value="PREPHENATE_DEHYDR_3"/>
    <property type="match status" value="1"/>
</dbReference>
<dbReference type="InterPro" id="IPR045865">
    <property type="entry name" value="ACT-like_dom_sf"/>
</dbReference>
<evidence type="ECO:0000256" key="5">
    <source>
        <dbReference type="ARBA" id="ARBA00023141"/>
    </source>
</evidence>
<gene>
    <name evidence="9 13" type="primary">pheA</name>
    <name evidence="13" type="ORF">ER308_09225</name>
</gene>
<evidence type="ECO:0000256" key="3">
    <source>
        <dbReference type="ARBA" id="ARBA00021872"/>
    </source>
</evidence>
<dbReference type="PROSITE" id="PS00858">
    <property type="entry name" value="PREPHENATE_DEHYDR_2"/>
    <property type="match status" value="1"/>
</dbReference>
<evidence type="ECO:0000256" key="6">
    <source>
        <dbReference type="ARBA" id="ARBA00023222"/>
    </source>
</evidence>
<evidence type="ECO:0000256" key="10">
    <source>
        <dbReference type="SAM" id="MobiDB-lite"/>
    </source>
</evidence>
<evidence type="ECO:0000256" key="7">
    <source>
        <dbReference type="ARBA" id="ARBA00023239"/>
    </source>
</evidence>
<keyword evidence="6 9" id="KW-0584">Phenylalanine biosynthesis</keyword>
<dbReference type="InterPro" id="IPR001086">
    <property type="entry name" value="Preph_deHydtase"/>
</dbReference>
<dbReference type="CDD" id="cd04905">
    <property type="entry name" value="ACT_CM-PDT"/>
    <property type="match status" value="1"/>
</dbReference>
<dbReference type="SUPFAM" id="SSF53850">
    <property type="entry name" value="Periplasmic binding protein-like II"/>
    <property type="match status" value="1"/>
</dbReference>
<protein>
    <recommendedName>
        <fullName evidence="3 9">Prephenate dehydratase</fullName>
        <shortName evidence="9">PDT</shortName>
        <ecNumber evidence="2 9">4.2.1.51</ecNumber>
    </recommendedName>
</protein>
<comment type="pathway">
    <text evidence="1 9">Amino-acid biosynthesis; L-phenylalanine biosynthesis; phenylpyruvate from prephenate: step 1/1.</text>
</comment>
<feature type="domain" description="ACT" evidence="12">
    <location>
        <begin position="210"/>
        <end position="285"/>
    </location>
</feature>
<keyword evidence="14" id="KW-1185">Reference proteome</keyword>
<dbReference type="InterPro" id="IPR002912">
    <property type="entry name" value="ACT_dom"/>
</dbReference>